<dbReference type="Proteomes" id="UP000711407">
    <property type="component" value="Unassembled WGS sequence"/>
</dbReference>
<dbReference type="EMBL" id="DYXT01000053">
    <property type="protein sequence ID" value="HJE40088.1"/>
    <property type="molecule type" value="Genomic_DNA"/>
</dbReference>
<dbReference type="PANTHER" id="PTHR43022">
    <property type="entry name" value="PROTEIN SMF"/>
    <property type="match status" value="1"/>
</dbReference>
<protein>
    <submittedName>
        <fullName evidence="3">DNA-processing protein DprA</fullName>
    </submittedName>
</protein>
<feature type="domain" description="Smf/DprA SLOG" evidence="2">
    <location>
        <begin position="81"/>
        <end position="292"/>
    </location>
</feature>
<dbReference type="SUPFAM" id="SSF102405">
    <property type="entry name" value="MCP/YpsA-like"/>
    <property type="match status" value="1"/>
</dbReference>
<evidence type="ECO:0000256" key="1">
    <source>
        <dbReference type="ARBA" id="ARBA00006525"/>
    </source>
</evidence>
<accession>A0A4Q0UAP9</accession>
<comment type="similarity">
    <text evidence="1">Belongs to the DprA/Smf family.</text>
</comment>
<comment type="caution">
    <text evidence="3">The sequence shown here is derived from an EMBL/GenBank/DDBJ whole genome shotgun (WGS) entry which is preliminary data.</text>
</comment>
<dbReference type="AlphaFoldDB" id="A0A4Q0UAP9"/>
<dbReference type="Gene3D" id="1.10.10.10">
    <property type="entry name" value="Winged helix-like DNA-binding domain superfamily/Winged helix DNA-binding domain"/>
    <property type="match status" value="1"/>
</dbReference>
<dbReference type="GO" id="GO:0009294">
    <property type="term" value="P:DNA-mediated transformation"/>
    <property type="evidence" value="ECO:0007669"/>
    <property type="project" value="InterPro"/>
</dbReference>
<name>A0A4Q0UAP9_9BACT</name>
<dbReference type="NCBIfam" id="TIGR00732">
    <property type="entry name" value="dprA"/>
    <property type="match status" value="1"/>
</dbReference>
<evidence type="ECO:0000313" key="4">
    <source>
        <dbReference type="Proteomes" id="UP000711407"/>
    </source>
</evidence>
<evidence type="ECO:0000313" key="3">
    <source>
        <dbReference type="EMBL" id="HJE40088.1"/>
    </source>
</evidence>
<dbReference type="PANTHER" id="PTHR43022:SF1">
    <property type="entry name" value="PROTEIN SMF"/>
    <property type="match status" value="1"/>
</dbReference>
<reference evidence="3" key="2">
    <citation type="submission" date="2021-09" db="EMBL/GenBank/DDBJ databases">
        <authorList>
            <person name="Gilroy R."/>
        </authorList>
    </citation>
    <scope>NUCLEOTIDE SEQUENCE</scope>
    <source>
        <strain evidence="3">4100</strain>
    </source>
</reference>
<organism evidence="3 4">
    <name type="scientific">Candidatus Amulumruptor caecigallinarius</name>
    <dbReference type="NCBI Taxonomy" id="2109911"/>
    <lineage>
        <taxon>Bacteria</taxon>
        <taxon>Pseudomonadati</taxon>
        <taxon>Bacteroidota</taxon>
        <taxon>Bacteroidia</taxon>
        <taxon>Bacteroidales</taxon>
        <taxon>Muribaculaceae</taxon>
        <taxon>Candidatus Amulumruptor</taxon>
    </lineage>
</organism>
<gene>
    <name evidence="3" type="primary">dprA</name>
    <name evidence="3" type="ORF">K8V47_10090</name>
</gene>
<dbReference type="InterPro" id="IPR003488">
    <property type="entry name" value="DprA"/>
</dbReference>
<evidence type="ECO:0000259" key="2">
    <source>
        <dbReference type="Pfam" id="PF02481"/>
    </source>
</evidence>
<dbReference type="Gene3D" id="3.40.50.450">
    <property type="match status" value="1"/>
</dbReference>
<dbReference type="InterPro" id="IPR057666">
    <property type="entry name" value="DrpA_SLOG"/>
</dbReference>
<sequence>MPTEPLYKIAFSMLTGVNITSGRRILDIVGSEEQFFSLPSDYLGAMLRLTSKIISREYRDGLLRKAEAELRFVEAHDIRLFYFQDSHYPQRLMECEDAPLMLYGLGQCDLDNKFALSIVGTRHATPYGIDFTQKLVSTLAESLPAKPMITSGLAFGIDIAAHRAALKSSSPTVAILAHGLKTIYPAAHRRDAAAIIDHGGMLLTEYTSDATVHRGNFLARNRIVAGLSDGTVVAESAVKGGAMVTASIASAYCREVMALPGRTSDNYSAGCNRLIRNNSASLVTSAEDVAYTLGWPMEQTSEAHQNPLPLILDEDEQAVVDLLTECSEATTNQIAITCGFSISKTMSLLIDMEFKGILICYPGSRYRLA</sequence>
<proteinExistence type="inferred from homology"/>
<dbReference type="Pfam" id="PF02481">
    <property type="entry name" value="DNA_processg_A"/>
    <property type="match status" value="1"/>
</dbReference>
<dbReference type="InterPro" id="IPR036388">
    <property type="entry name" value="WH-like_DNA-bd_sf"/>
</dbReference>
<reference evidence="3" key="1">
    <citation type="journal article" date="2021" name="PeerJ">
        <title>Extensive microbial diversity within the chicken gut microbiome revealed by metagenomics and culture.</title>
        <authorList>
            <person name="Gilroy R."/>
            <person name="Ravi A."/>
            <person name="Getino M."/>
            <person name="Pursley I."/>
            <person name="Horton D.L."/>
            <person name="Alikhan N.F."/>
            <person name="Baker D."/>
            <person name="Gharbi K."/>
            <person name="Hall N."/>
            <person name="Watson M."/>
            <person name="Adriaenssens E.M."/>
            <person name="Foster-Nyarko E."/>
            <person name="Jarju S."/>
            <person name="Secka A."/>
            <person name="Antonio M."/>
            <person name="Oren A."/>
            <person name="Chaudhuri R.R."/>
            <person name="La Ragione R."/>
            <person name="Hildebrand F."/>
            <person name="Pallen M.J."/>
        </authorList>
    </citation>
    <scope>NUCLEOTIDE SEQUENCE</scope>
    <source>
        <strain evidence="3">4100</strain>
    </source>
</reference>